<feature type="transmembrane region" description="Helical" evidence="1">
    <location>
        <begin position="47"/>
        <end position="80"/>
    </location>
</feature>
<dbReference type="AlphaFoldDB" id="A0A414P1L4"/>
<protein>
    <submittedName>
        <fullName evidence="2">Uncharacterized protein</fullName>
    </submittedName>
</protein>
<feature type="transmembrane region" description="Helical" evidence="1">
    <location>
        <begin position="21"/>
        <end position="41"/>
    </location>
</feature>
<keyword evidence="1" id="KW-1133">Transmembrane helix</keyword>
<organism evidence="2 3">
    <name type="scientific">[Ruminococcus] lactaris</name>
    <dbReference type="NCBI Taxonomy" id="46228"/>
    <lineage>
        <taxon>Bacteria</taxon>
        <taxon>Bacillati</taxon>
        <taxon>Bacillota</taxon>
        <taxon>Clostridia</taxon>
        <taxon>Lachnospirales</taxon>
        <taxon>Lachnospiraceae</taxon>
        <taxon>Mediterraneibacter</taxon>
    </lineage>
</organism>
<dbReference type="Proteomes" id="UP000284902">
    <property type="component" value="Unassembled WGS sequence"/>
</dbReference>
<evidence type="ECO:0000256" key="1">
    <source>
        <dbReference type="SAM" id="Phobius"/>
    </source>
</evidence>
<gene>
    <name evidence="2" type="ORF">DW672_11945</name>
</gene>
<comment type="caution">
    <text evidence="2">The sequence shown here is derived from an EMBL/GenBank/DDBJ whole genome shotgun (WGS) entry which is preliminary data.</text>
</comment>
<dbReference type="EMBL" id="QRHG01000042">
    <property type="protein sequence ID" value="RHF57506.1"/>
    <property type="molecule type" value="Genomic_DNA"/>
</dbReference>
<accession>A0A414P1L4</accession>
<name>A0A414P1L4_9FIRM</name>
<evidence type="ECO:0000313" key="3">
    <source>
        <dbReference type="Proteomes" id="UP000284902"/>
    </source>
</evidence>
<proteinExistence type="predicted"/>
<reference evidence="2 3" key="1">
    <citation type="submission" date="2018-08" db="EMBL/GenBank/DDBJ databases">
        <title>A genome reference for cultivated species of the human gut microbiota.</title>
        <authorList>
            <person name="Zou Y."/>
            <person name="Xue W."/>
            <person name="Luo G."/>
        </authorList>
    </citation>
    <scope>NUCLEOTIDE SEQUENCE [LARGE SCALE GENOMIC DNA]</scope>
    <source>
        <strain evidence="2 3">AM25-1LB</strain>
    </source>
</reference>
<feature type="transmembrane region" description="Helical" evidence="1">
    <location>
        <begin position="136"/>
        <end position="157"/>
    </location>
</feature>
<evidence type="ECO:0000313" key="2">
    <source>
        <dbReference type="EMBL" id="RHF57506.1"/>
    </source>
</evidence>
<dbReference type="RefSeq" id="WP_118213199.1">
    <property type="nucleotide sequence ID" value="NZ_JAQEAN010000045.1"/>
</dbReference>
<sequence>MIKKFLKYGKFKEYFAWEFENRFALVGTIFLGFATYFFKIYDDLQNYIAILNSTLGVIIGALIGTLALIFSGIVFWGSLFDKKFRNEIIKFTEDKNTVDKLYTSYLFLAFNILGNILFSIFLILTLNSSREKVGQILFMVVEIMYVYWFLFILGYLVSIMRNGINLIWLKDESEEVEKNKKTIYESANELRIDILFELLYRNMTAEETHDNLMNIINNRIKLLDKPEDEKRKLAEYLEKYYELEEKK</sequence>
<keyword evidence="1" id="KW-0472">Membrane</keyword>
<feature type="transmembrane region" description="Helical" evidence="1">
    <location>
        <begin position="101"/>
        <end position="124"/>
    </location>
</feature>
<keyword evidence="1" id="KW-0812">Transmembrane</keyword>